<name>A0A022VYK8_TRIRU</name>
<organism evidence="1">
    <name type="scientific">Trichophyton rubrum CBS 288.86</name>
    <dbReference type="NCBI Taxonomy" id="1215330"/>
    <lineage>
        <taxon>Eukaryota</taxon>
        <taxon>Fungi</taxon>
        <taxon>Dikarya</taxon>
        <taxon>Ascomycota</taxon>
        <taxon>Pezizomycotina</taxon>
        <taxon>Eurotiomycetes</taxon>
        <taxon>Eurotiomycetidae</taxon>
        <taxon>Onygenales</taxon>
        <taxon>Arthrodermataceae</taxon>
        <taxon>Trichophyton</taxon>
    </lineage>
</organism>
<proteinExistence type="predicted"/>
<protein>
    <submittedName>
        <fullName evidence="1">Uncharacterized protein</fullName>
    </submittedName>
</protein>
<dbReference type="Proteomes" id="UP000023758">
    <property type="component" value="Unassembled WGS sequence"/>
</dbReference>
<sequence length="85" mass="9841">MTPFEFKAGRAADAYYRHTQRLNIRLEKRDNSVSKHLHIEQARCSQMNSFLETLDSRRIDLGKGWGVQLEGSLFHTVRGLTISYS</sequence>
<evidence type="ECO:0000313" key="1">
    <source>
        <dbReference type="EMBL" id="EZF51352.1"/>
    </source>
</evidence>
<gene>
    <name evidence="1" type="ORF">H103_05375</name>
</gene>
<dbReference type="AlphaFoldDB" id="A0A022VYK8"/>
<reference evidence="1" key="1">
    <citation type="submission" date="2014-02" db="EMBL/GenBank/DDBJ databases">
        <title>The Genome Sequence of Trichophyton rubrum (morphotype fischeri) CBS 288.86.</title>
        <authorList>
            <consortium name="The Broad Institute Genomics Platform"/>
            <person name="Cuomo C.A."/>
            <person name="White T.C."/>
            <person name="Graser Y."/>
            <person name="Martinez-Rossi N."/>
            <person name="Heitman J."/>
            <person name="Young S.K."/>
            <person name="Zeng Q."/>
            <person name="Gargeya S."/>
            <person name="Abouelleil A."/>
            <person name="Alvarado L."/>
            <person name="Chapman S.B."/>
            <person name="Gainer-Dewar J."/>
            <person name="Goldberg J."/>
            <person name="Griggs A."/>
            <person name="Gujja S."/>
            <person name="Hansen M."/>
            <person name="Howarth C."/>
            <person name="Imamovic A."/>
            <person name="Larimer J."/>
            <person name="Martinez D."/>
            <person name="Murphy C."/>
            <person name="Pearson M.D."/>
            <person name="Persinoti G."/>
            <person name="Poon T."/>
            <person name="Priest M."/>
            <person name="Roberts A.D."/>
            <person name="Saif S."/>
            <person name="Shea T.D."/>
            <person name="Sykes S.N."/>
            <person name="Wortman J."/>
            <person name="Nusbaum C."/>
            <person name="Birren B."/>
        </authorList>
    </citation>
    <scope>NUCLEOTIDE SEQUENCE [LARGE SCALE GENOMIC DNA]</scope>
    <source>
        <strain evidence="1">CBS 288.86</strain>
    </source>
</reference>
<accession>A0A022VYK8</accession>
<dbReference type="HOGENOM" id="CLU_2514251_0_0_1"/>
<dbReference type="EMBL" id="KK207868">
    <property type="protein sequence ID" value="EZF51352.1"/>
    <property type="molecule type" value="Genomic_DNA"/>
</dbReference>